<keyword evidence="7 8" id="KW-0539">Nucleus</keyword>
<evidence type="ECO:0000256" key="5">
    <source>
        <dbReference type="ARBA" id="ARBA00023010"/>
    </source>
</evidence>
<evidence type="ECO:0000256" key="2">
    <source>
        <dbReference type="ARBA" id="ARBA00022448"/>
    </source>
</evidence>
<proteinExistence type="inferred from homology"/>
<keyword evidence="3" id="KW-0509">mRNA transport</keyword>
<reference evidence="9 10" key="1">
    <citation type="journal article" date="2014" name="Genome Biol. Evol.">
        <title>The genome of the myxosporean Thelohanellus kitauei shows adaptations to nutrient acquisition within its fish host.</title>
        <authorList>
            <person name="Yang Y."/>
            <person name="Xiong J."/>
            <person name="Zhou Z."/>
            <person name="Huo F."/>
            <person name="Miao W."/>
            <person name="Ran C."/>
            <person name="Liu Y."/>
            <person name="Zhang J."/>
            <person name="Feng J."/>
            <person name="Wang M."/>
            <person name="Wang M."/>
            <person name="Wang L."/>
            <person name="Yao B."/>
        </authorList>
    </citation>
    <scope>NUCLEOTIDE SEQUENCE [LARGE SCALE GENOMIC DNA]</scope>
    <source>
        <strain evidence="9">Wuqing</strain>
    </source>
</reference>
<keyword evidence="4" id="KW-0653">Protein transport</keyword>
<dbReference type="InterPro" id="IPR007252">
    <property type="entry name" value="Nup84/Nup107"/>
</dbReference>
<dbReference type="GO" id="GO:0006406">
    <property type="term" value="P:mRNA export from nucleus"/>
    <property type="evidence" value="ECO:0007669"/>
    <property type="project" value="TreeGrafter"/>
</dbReference>
<evidence type="ECO:0000313" key="10">
    <source>
        <dbReference type="Proteomes" id="UP000031668"/>
    </source>
</evidence>
<dbReference type="Pfam" id="PF04121">
    <property type="entry name" value="Nup84_Nup100"/>
    <property type="match status" value="1"/>
</dbReference>
<name>A0A0C2I9Z5_THEKT</name>
<keyword evidence="8" id="KW-0472">Membrane</keyword>
<dbReference type="EMBL" id="JWZT01005118">
    <property type="protein sequence ID" value="KII62068.1"/>
    <property type="molecule type" value="Genomic_DNA"/>
</dbReference>
<dbReference type="Proteomes" id="UP000031668">
    <property type="component" value="Unassembled WGS sequence"/>
</dbReference>
<gene>
    <name evidence="9" type="ORF">RF11_02568</name>
</gene>
<comment type="subunit">
    <text evidence="8">Part of the nuclear pore complex (NPC).</text>
</comment>
<comment type="subcellular location">
    <subcellularLocation>
        <location evidence="8">Nucleus</location>
        <location evidence="8">Nuclear pore complex</location>
    </subcellularLocation>
    <subcellularLocation>
        <location evidence="8">Nucleus membrane</location>
    </subcellularLocation>
</comment>
<keyword evidence="10" id="KW-1185">Reference proteome</keyword>
<sequence length="707" mass="82762">MDSDNVRDSQFKFNIDSSLLNLVKLVLKAGKRRHSIETEADYKFMVEDASHVEFKFIETLLLAVPPEIPKHHVLGETKIKTQSKDDCLHMRFALLCENELHRKDPDVLLQKYSHITKEMYDSFFKASVNSIKFNIDDSVISNLKKLSNTLFMELETWQLAKNVINFVSGFEERETFESNILKEIENLSTNNFKYKYFSMLLNWLEQSYLTRQSMEISRNIDSVSHDCTWRSYSQKFLNNERLAHRHITPKLDPDATTRLNLPICQEDSILEDFFHCVLFKMYRSGNHQKVVCSFKKVQNLCNLGDQTWRLPSLIYLPMFDPNFNVGELPPAILLCTYQLWHDSCLKMSNDDFSNQFERAIYGILTGNIDAIYPVCDTYNDYLWANITCYIVKTIEEKILKFLNPESPKNHDLEMFKIGKILKNISKLSKTLTGEERFFHALQKYIITMDPNIFQKMQKYSFLLVEDHILRFYTHFVLLYKNFTPIPDDLIIKILSTYIDHLIGIKKFEIVPLYVSFMPKSVQVIKFVHCLKTIKPVDKKQFLKHSEIYNLDTVAICRSISLSTSNKYLSCHYSKSQMTDNHEQLPEALDCLEYPLLYQQTHCFAGLIVLKVCDTLLASEEFELVSKFLHTLPKSLLSKIKQEKNDKTQTTLLYYKLKYLSTICELESLVSQARKTLKYDSKCILYFPSDNSETSYQVNICGIEHSNF</sequence>
<organism evidence="9 10">
    <name type="scientific">Thelohanellus kitauei</name>
    <name type="common">Myxosporean</name>
    <dbReference type="NCBI Taxonomy" id="669202"/>
    <lineage>
        <taxon>Eukaryota</taxon>
        <taxon>Metazoa</taxon>
        <taxon>Cnidaria</taxon>
        <taxon>Myxozoa</taxon>
        <taxon>Myxosporea</taxon>
        <taxon>Bivalvulida</taxon>
        <taxon>Platysporina</taxon>
        <taxon>Myxobolidae</taxon>
        <taxon>Thelohanellus</taxon>
    </lineage>
</organism>
<evidence type="ECO:0000256" key="7">
    <source>
        <dbReference type="ARBA" id="ARBA00023242"/>
    </source>
</evidence>
<accession>A0A0C2I9Z5</accession>
<keyword evidence="5 8" id="KW-0811">Translocation</keyword>
<dbReference type="PANTHER" id="PTHR13003">
    <property type="entry name" value="NUP107-RELATED"/>
    <property type="match status" value="1"/>
</dbReference>
<evidence type="ECO:0000313" key="9">
    <source>
        <dbReference type="EMBL" id="KII62068.1"/>
    </source>
</evidence>
<evidence type="ECO:0000256" key="4">
    <source>
        <dbReference type="ARBA" id="ARBA00022927"/>
    </source>
</evidence>
<dbReference type="OMA" id="MVEDASH"/>
<dbReference type="GO" id="GO:0017056">
    <property type="term" value="F:structural constituent of nuclear pore"/>
    <property type="evidence" value="ECO:0007669"/>
    <property type="project" value="UniProtKB-UniRule"/>
</dbReference>
<dbReference type="GO" id="GO:0006606">
    <property type="term" value="P:protein import into nucleus"/>
    <property type="evidence" value="ECO:0007669"/>
    <property type="project" value="TreeGrafter"/>
</dbReference>
<dbReference type="OrthoDB" id="3098at2759"/>
<dbReference type="GO" id="GO:0000973">
    <property type="term" value="P:post-transcriptional tethering of RNA polymerase II gene DNA at nuclear periphery"/>
    <property type="evidence" value="ECO:0007669"/>
    <property type="project" value="TreeGrafter"/>
</dbReference>
<evidence type="ECO:0000256" key="3">
    <source>
        <dbReference type="ARBA" id="ARBA00022816"/>
    </source>
</evidence>
<keyword evidence="6 8" id="KW-0906">Nuclear pore complex</keyword>
<comment type="similarity">
    <text evidence="1 8">Belongs to the nucleoporin Nup84/Nup107 family.</text>
</comment>
<evidence type="ECO:0000256" key="6">
    <source>
        <dbReference type="ARBA" id="ARBA00023132"/>
    </source>
</evidence>
<dbReference type="GO" id="GO:0031965">
    <property type="term" value="C:nuclear membrane"/>
    <property type="evidence" value="ECO:0007669"/>
    <property type="project" value="UniProtKB-SubCell"/>
</dbReference>
<comment type="function">
    <text evidence="8">Functions as a component of the nuclear pore complex (NPC).</text>
</comment>
<evidence type="ECO:0000256" key="8">
    <source>
        <dbReference type="RuleBase" id="RU365072"/>
    </source>
</evidence>
<dbReference type="GO" id="GO:0031080">
    <property type="term" value="C:nuclear pore outer ring"/>
    <property type="evidence" value="ECO:0007669"/>
    <property type="project" value="TreeGrafter"/>
</dbReference>
<evidence type="ECO:0000256" key="1">
    <source>
        <dbReference type="ARBA" id="ARBA00009510"/>
    </source>
</evidence>
<comment type="caution">
    <text evidence="9">The sequence shown here is derived from an EMBL/GenBank/DDBJ whole genome shotgun (WGS) entry which is preliminary data.</text>
</comment>
<dbReference type="Gene3D" id="1.10.3450.20">
    <property type="match status" value="1"/>
</dbReference>
<protein>
    <recommendedName>
        <fullName evidence="8">Nuclear pore complex protein</fullName>
    </recommendedName>
</protein>
<dbReference type="PANTHER" id="PTHR13003:SF2">
    <property type="entry name" value="NUCLEAR PORE COMPLEX PROTEIN NUP107"/>
    <property type="match status" value="1"/>
</dbReference>
<keyword evidence="2 8" id="KW-0813">Transport</keyword>
<dbReference type="AlphaFoldDB" id="A0A0C2I9Z5"/>